<dbReference type="SMART" id="SM00116">
    <property type="entry name" value="CBS"/>
    <property type="match status" value="2"/>
</dbReference>
<accession>A0A0M0BS08</accession>
<evidence type="ECO:0000313" key="4">
    <source>
        <dbReference type="EMBL" id="KON31160.1"/>
    </source>
</evidence>
<protein>
    <recommendedName>
        <fullName evidence="3">CBS domain-containing protein</fullName>
    </recommendedName>
</protein>
<dbReference type="InterPro" id="IPR002708">
    <property type="entry name" value="HcyBio"/>
</dbReference>
<evidence type="ECO:0000313" key="5">
    <source>
        <dbReference type="Proteomes" id="UP000054016"/>
    </source>
</evidence>
<gene>
    <name evidence="4" type="ORF">AC478_03245</name>
</gene>
<dbReference type="Proteomes" id="UP000054016">
    <property type="component" value="Unassembled WGS sequence"/>
</dbReference>
<dbReference type="EMBL" id="LFWV01000041">
    <property type="protein sequence ID" value="KON31160.1"/>
    <property type="molecule type" value="Genomic_DNA"/>
</dbReference>
<dbReference type="PROSITE" id="PS51371">
    <property type="entry name" value="CBS"/>
    <property type="match status" value="2"/>
</dbReference>
<dbReference type="InterPro" id="IPR016426">
    <property type="entry name" value="MA1821-like"/>
</dbReference>
<evidence type="ECO:0000256" key="1">
    <source>
        <dbReference type="ARBA" id="ARBA00022737"/>
    </source>
</evidence>
<dbReference type="SUPFAM" id="SSF54631">
    <property type="entry name" value="CBS-domain pair"/>
    <property type="match status" value="1"/>
</dbReference>
<name>A0A0M0BS08_9ARCH</name>
<dbReference type="InterPro" id="IPR046342">
    <property type="entry name" value="CBS_dom_sf"/>
</dbReference>
<dbReference type="Pfam" id="PF00571">
    <property type="entry name" value="CBS"/>
    <property type="match status" value="2"/>
</dbReference>
<dbReference type="InterPro" id="IPR000644">
    <property type="entry name" value="CBS_dom"/>
</dbReference>
<organism evidence="4 5">
    <name type="scientific">miscellaneous Crenarchaeota group-1 archaeon SG8-32-3</name>
    <dbReference type="NCBI Taxonomy" id="1685125"/>
    <lineage>
        <taxon>Archaea</taxon>
        <taxon>Candidatus Bathyarchaeota</taxon>
        <taxon>MCG-1</taxon>
    </lineage>
</organism>
<feature type="domain" description="CBS" evidence="3">
    <location>
        <begin position="392"/>
        <end position="449"/>
    </location>
</feature>
<feature type="domain" description="CBS" evidence="3">
    <location>
        <begin position="453"/>
        <end position="505"/>
    </location>
</feature>
<evidence type="ECO:0000259" key="3">
    <source>
        <dbReference type="PROSITE" id="PS51371"/>
    </source>
</evidence>
<keyword evidence="2" id="KW-0129">CBS domain</keyword>
<dbReference type="PANTHER" id="PTHR48108:SF30">
    <property type="entry name" value="L-ASPARTATE SEMIALDEHYDE SULFURTRANSFERASE"/>
    <property type="match status" value="1"/>
</dbReference>
<dbReference type="AlphaFoldDB" id="A0A0M0BS08"/>
<sequence>MGVNKLKTNQKTRTINEINEKIRKGDAQVLTAEEMKRLVESSGVEVAFREVDVVTTGTFGAMCSSDAITNVGHSDPPIKIEKAWINDVPICHPGAALDLYIGATAMSERQPFEYGGGHVIEDLVSGKEVELNATAYGTDCYPRTQVNTRLTKDDLNQFYLLNFRNCYQRYNCAVNGRDETIYTYMGKLLPRLRNATFSGAGELNPLMNDPDYETIGIGTRIFLGGTQGYVIGEGTQHDPQNRFGTIMVRGDAKKMSPEFLRGAAFTRYGTTLYVGLGIPIPILNEGLAKKTAIRDEEIFTSVVDYGVPRKDRPKLATVSYKELKSGVITVNDQRIRVSSLSSLKTARKIAGTLKSWITQGEFFLTAPVERLPVDSVFKPMRQTEETSFVVNVMQKAVTCSETEAVQAVAERIVTRSVNHIVVVDGNGKLTGIVTSWDITRALAQGKKALGDIVTRRVITAKVNEPLETASKRMAQHNISALPVIDNEKKVLGIVTAEDVSKLLGR</sequence>
<evidence type="ECO:0000256" key="2">
    <source>
        <dbReference type="PROSITE-ProRule" id="PRU00703"/>
    </source>
</evidence>
<reference evidence="5" key="1">
    <citation type="submission" date="2015-06" db="EMBL/GenBank/DDBJ databases">
        <title>New insights into the roles of widespread benthic archaea in carbon and nitrogen cycling.</title>
        <authorList>
            <person name="Lazar C.S."/>
            <person name="Baker B.J."/>
            <person name="Seitz K.W."/>
            <person name="Hyde A.S."/>
            <person name="Dick G.J."/>
            <person name="Hinrichs K.-U."/>
            <person name="Teske A.P."/>
        </authorList>
    </citation>
    <scope>NUCLEOTIDE SEQUENCE [LARGE SCALE GENOMIC DNA]</scope>
</reference>
<proteinExistence type="predicted"/>
<keyword evidence="1" id="KW-0677">Repeat</keyword>
<dbReference type="PANTHER" id="PTHR48108">
    <property type="entry name" value="CBS DOMAIN-CONTAINING PROTEIN CBSX2, CHLOROPLASTIC"/>
    <property type="match status" value="1"/>
</dbReference>
<dbReference type="PATRIC" id="fig|1685125.3.peg.743"/>
<dbReference type="InterPro" id="IPR051462">
    <property type="entry name" value="CBS_domain-containing"/>
</dbReference>
<comment type="caution">
    <text evidence="4">The sequence shown here is derived from an EMBL/GenBank/DDBJ whole genome shotgun (WGS) entry which is preliminary data.</text>
</comment>
<dbReference type="PIRSF" id="PIRSF004698">
    <property type="entry name" value="UCP004698_CBS_MJ0100"/>
    <property type="match status" value="1"/>
</dbReference>
<dbReference type="Pfam" id="PF01837">
    <property type="entry name" value="HcyBio"/>
    <property type="match status" value="1"/>
</dbReference>
<dbReference type="Gene3D" id="3.10.580.10">
    <property type="entry name" value="CBS-domain"/>
    <property type="match status" value="1"/>
</dbReference>